<dbReference type="AlphaFoldDB" id="F2KNJ5"/>
<dbReference type="OrthoDB" id="26305at2157"/>
<protein>
    <submittedName>
        <fullName evidence="1">Sjogrens syndrome scleroderma autoantigen 1</fullName>
    </submittedName>
</protein>
<evidence type="ECO:0000313" key="2">
    <source>
        <dbReference type="Proteomes" id="UP000008136"/>
    </source>
</evidence>
<dbReference type="PANTHER" id="PTHR16537">
    <property type="entry name" value="SJOEGREN SYNDROME/SCLERODERMA AUTOANTIGEN 1"/>
    <property type="match status" value="1"/>
</dbReference>
<dbReference type="InterPro" id="IPR036283">
    <property type="entry name" value="NOB1_Zf-like_sf"/>
</dbReference>
<accession>F2KNJ5</accession>
<dbReference type="Proteomes" id="UP000008136">
    <property type="component" value="Chromosome"/>
</dbReference>
<dbReference type="STRING" id="693661.Arcve_0184"/>
<dbReference type="EMBL" id="CP002588">
    <property type="protein sequence ID" value="AEA46223.1"/>
    <property type="molecule type" value="Genomic_DNA"/>
</dbReference>
<organism evidence="1 2">
    <name type="scientific">Archaeoglobus veneficus (strain DSM 11195 / SNP6)</name>
    <dbReference type="NCBI Taxonomy" id="693661"/>
    <lineage>
        <taxon>Archaea</taxon>
        <taxon>Methanobacteriati</taxon>
        <taxon>Methanobacteriota</taxon>
        <taxon>Archaeoglobi</taxon>
        <taxon>Archaeoglobales</taxon>
        <taxon>Archaeoglobaceae</taxon>
        <taxon>Archaeoglobus</taxon>
    </lineage>
</organism>
<dbReference type="HOGENOM" id="CLU_142653_0_0_2"/>
<dbReference type="RefSeq" id="WP_013682899.1">
    <property type="nucleotide sequence ID" value="NC_015320.1"/>
</dbReference>
<evidence type="ECO:0000313" key="1">
    <source>
        <dbReference type="EMBL" id="AEA46223.1"/>
    </source>
</evidence>
<sequence length="155" mass="17559">MEDKKISEMAELLYKGAKMLSYYCPDCRVPLFQDNARIFCPSCGRNVIIDRGEGVSVENVEKSQMIDNRGIQQEKEGMEDRNTEVGAVKHLAKSENKSAERDGTWNRSLVEDAVKDAISKLARDLEGEEDICRIAEIVETMNKAVEILEKLRKFG</sequence>
<dbReference type="SUPFAM" id="SSF144206">
    <property type="entry name" value="NOB1 zinc finger-like"/>
    <property type="match status" value="1"/>
</dbReference>
<proteinExistence type="predicted"/>
<dbReference type="InterPro" id="IPR009563">
    <property type="entry name" value="SSSCA1"/>
</dbReference>
<gene>
    <name evidence="1" type="ordered locus">Arcve_0184</name>
</gene>
<dbReference type="InterPro" id="IPR051888">
    <property type="entry name" value="UPF0148_domain"/>
</dbReference>
<dbReference type="GeneID" id="25395629"/>
<name>F2KNJ5_ARCVS</name>
<dbReference type="PANTHER" id="PTHR16537:SF1">
    <property type="entry name" value="PROTEIN ZNRD2"/>
    <property type="match status" value="1"/>
</dbReference>
<dbReference type="eggNOG" id="arCOG00578">
    <property type="taxonomic scope" value="Archaea"/>
</dbReference>
<reference evidence="1 2" key="1">
    <citation type="submission" date="2011-03" db="EMBL/GenBank/DDBJ databases">
        <title>The complete genome of Archaeoglobus veneficus SNP6.</title>
        <authorList>
            <consortium name="US DOE Joint Genome Institute (JGI-PGF)"/>
            <person name="Lucas S."/>
            <person name="Copeland A."/>
            <person name="Lapidus A."/>
            <person name="Bruce D."/>
            <person name="Goodwin L."/>
            <person name="Pitluck S."/>
            <person name="Kyrpides N."/>
            <person name="Mavromatis K."/>
            <person name="Pagani I."/>
            <person name="Ivanova N."/>
            <person name="Mikhailova N."/>
            <person name="Lu M."/>
            <person name="Detter J.C."/>
            <person name="Tapia R."/>
            <person name="Han C."/>
            <person name="Land M."/>
            <person name="Hauser L."/>
            <person name="Markowitz V."/>
            <person name="Cheng J.-F."/>
            <person name="Hugenholtz P."/>
            <person name="Woyke T."/>
            <person name="Wu D."/>
            <person name="Spring S."/>
            <person name="Brambilla E."/>
            <person name="Klenk H.-P."/>
            <person name="Eisen J.A."/>
        </authorList>
    </citation>
    <scope>NUCLEOTIDE SEQUENCE [LARGE SCALE GENOMIC DNA]</scope>
    <source>
        <strain evidence="2">SNP6</strain>
    </source>
</reference>
<dbReference type="KEGG" id="ave:Arcve_0184"/>
<keyword evidence="2" id="KW-1185">Reference proteome</keyword>
<dbReference type="Pfam" id="PF06677">
    <property type="entry name" value="Auto_anti-p27"/>
    <property type="match status" value="1"/>
</dbReference>